<keyword evidence="1" id="KW-0540">Nuclease</keyword>
<dbReference type="SMART" id="SM00318">
    <property type="entry name" value="SNc"/>
    <property type="match status" value="1"/>
</dbReference>
<protein>
    <submittedName>
        <fullName evidence="5">Thermonuclease family protein</fullName>
    </submittedName>
</protein>
<accession>A0ABP9MWK8</accession>
<dbReference type="PROSITE" id="PS01123">
    <property type="entry name" value="TNASE_1"/>
    <property type="match status" value="1"/>
</dbReference>
<evidence type="ECO:0000313" key="6">
    <source>
        <dbReference type="Proteomes" id="UP001500353"/>
    </source>
</evidence>
<gene>
    <name evidence="5" type="ORF">GCM10023210_39100</name>
</gene>
<dbReference type="Proteomes" id="UP001500353">
    <property type="component" value="Unassembled WGS sequence"/>
</dbReference>
<sequence>MKKLIYIVFLFVSALIFSQVKGKIIKIKDGDTVVVLLSDKTQETLRLAEVDCPENSQPFGKNAKKFTSSQVFGKNVTFYKVNKDRYGRTIAKIFYGNDKYLSKEIIKAGFGWWYFKASKDTELQKIQNKAKEKKLGLWVDKNAVSPWDFRKNRRKKNIINQNKKITENFSDFFVELEGLDF</sequence>
<dbReference type="PROSITE" id="PS50830">
    <property type="entry name" value="TNASE_3"/>
    <property type="match status" value="1"/>
</dbReference>
<dbReference type="InterPro" id="IPR016071">
    <property type="entry name" value="Staphylococal_nuclease_OB-fold"/>
</dbReference>
<dbReference type="PANTHER" id="PTHR12302">
    <property type="entry name" value="EBNA2 BINDING PROTEIN P100"/>
    <property type="match status" value="1"/>
</dbReference>
<comment type="caution">
    <text evidence="5">The sequence shown here is derived from an EMBL/GenBank/DDBJ whole genome shotgun (WGS) entry which is preliminary data.</text>
</comment>
<evidence type="ECO:0000313" key="5">
    <source>
        <dbReference type="EMBL" id="GAA5100507.1"/>
    </source>
</evidence>
<dbReference type="EMBL" id="BAABHX010000008">
    <property type="protein sequence ID" value="GAA5100507.1"/>
    <property type="molecule type" value="Genomic_DNA"/>
</dbReference>
<keyword evidence="2" id="KW-0255">Endonuclease</keyword>
<dbReference type="InterPro" id="IPR002071">
    <property type="entry name" value="Thermonucl_AS"/>
</dbReference>
<dbReference type="PANTHER" id="PTHR12302:SF3">
    <property type="entry name" value="SERINE_THREONINE-PROTEIN KINASE 31"/>
    <property type="match status" value="1"/>
</dbReference>
<keyword evidence="3" id="KW-0378">Hydrolase</keyword>
<reference evidence="6" key="1">
    <citation type="journal article" date="2019" name="Int. J. Syst. Evol. Microbiol.">
        <title>The Global Catalogue of Microorganisms (GCM) 10K type strain sequencing project: providing services to taxonomists for standard genome sequencing and annotation.</title>
        <authorList>
            <consortium name="The Broad Institute Genomics Platform"/>
            <consortium name="The Broad Institute Genome Sequencing Center for Infectious Disease"/>
            <person name="Wu L."/>
            <person name="Ma J."/>
        </authorList>
    </citation>
    <scope>NUCLEOTIDE SEQUENCE [LARGE SCALE GENOMIC DNA]</scope>
    <source>
        <strain evidence="6">JCM 18019</strain>
    </source>
</reference>
<dbReference type="Gene3D" id="2.40.50.90">
    <property type="match status" value="1"/>
</dbReference>
<evidence type="ECO:0000256" key="2">
    <source>
        <dbReference type="ARBA" id="ARBA00022759"/>
    </source>
</evidence>
<evidence type="ECO:0000259" key="4">
    <source>
        <dbReference type="PROSITE" id="PS50830"/>
    </source>
</evidence>
<keyword evidence="6" id="KW-1185">Reference proteome</keyword>
<organism evidence="5 6">
    <name type="scientific">Chryseobacterium ginsengisoli</name>
    <dbReference type="NCBI Taxonomy" id="363853"/>
    <lineage>
        <taxon>Bacteria</taxon>
        <taxon>Pseudomonadati</taxon>
        <taxon>Bacteroidota</taxon>
        <taxon>Flavobacteriia</taxon>
        <taxon>Flavobacteriales</taxon>
        <taxon>Weeksellaceae</taxon>
        <taxon>Chryseobacterium group</taxon>
        <taxon>Chryseobacterium</taxon>
    </lineage>
</organism>
<name>A0ABP9MWK8_9FLAO</name>
<dbReference type="InterPro" id="IPR035437">
    <property type="entry name" value="SNase_OB-fold_sf"/>
</dbReference>
<dbReference type="Pfam" id="PF00565">
    <property type="entry name" value="SNase"/>
    <property type="match status" value="1"/>
</dbReference>
<evidence type="ECO:0000256" key="1">
    <source>
        <dbReference type="ARBA" id="ARBA00022722"/>
    </source>
</evidence>
<feature type="domain" description="TNase-like" evidence="4">
    <location>
        <begin position="18"/>
        <end position="140"/>
    </location>
</feature>
<dbReference type="SUPFAM" id="SSF50199">
    <property type="entry name" value="Staphylococcal nuclease"/>
    <property type="match status" value="1"/>
</dbReference>
<proteinExistence type="predicted"/>
<dbReference type="RefSeq" id="WP_345207788.1">
    <property type="nucleotide sequence ID" value="NZ_BAABHX010000008.1"/>
</dbReference>
<evidence type="ECO:0000256" key="3">
    <source>
        <dbReference type="ARBA" id="ARBA00022801"/>
    </source>
</evidence>